<dbReference type="EMBL" id="JAFVMH010000004">
    <property type="protein sequence ID" value="MBO1325353.1"/>
    <property type="molecule type" value="Genomic_DNA"/>
</dbReference>
<evidence type="ECO:0000313" key="2">
    <source>
        <dbReference type="Proteomes" id="UP000664073"/>
    </source>
</evidence>
<dbReference type="AlphaFoldDB" id="A0A939HP55"/>
<keyword evidence="2" id="KW-1185">Reference proteome</keyword>
<protein>
    <submittedName>
        <fullName evidence="1">Uncharacterized protein</fullName>
    </submittedName>
</protein>
<dbReference type="Proteomes" id="UP000664073">
    <property type="component" value="Unassembled WGS sequence"/>
</dbReference>
<dbReference type="InterPro" id="IPR056914">
    <property type="entry name" value="Gp53-like"/>
</dbReference>
<accession>A0A939HP55</accession>
<reference evidence="1" key="1">
    <citation type="submission" date="2021-03" db="EMBL/GenBank/DDBJ databases">
        <title>The complete genome sequence of Acetobacter sp. TBRC 12339.</title>
        <authorList>
            <person name="Charoenyingcharoen P."/>
            <person name="Yukphan P."/>
        </authorList>
    </citation>
    <scope>NUCLEOTIDE SEQUENCE</scope>
    <source>
        <strain evidence="1">TBRC 12339</strain>
    </source>
</reference>
<organism evidence="1 2">
    <name type="scientific">Acetobacter garciniae</name>
    <dbReference type="NCBI Taxonomy" id="2817435"/>
    <lineage>
        <taxon>Bacteria</taxon>
        <taxon>Pseudomonadati</taxon>
        <taxon>Pseudomonadota</taxon>
        <taxon>Alphaproteobacteria</taxon>
        <taxon>Acetobacterales</taxon>
        <taxon>Acetobacteraceae</taxon>
        <taxon>Acetobacter</taxon>
    </lineage>
</organism>
<name>A0A939HP55_9PROT</name>
<dbReference type="RefSeq" id="WP_207846027.1">
    <property type="nucleotide sequence ID" value="NZ_JAFVMH010000004.1"/>
</dbReference>
<dbReference type="Pfam" id="PF23982">
    <property type="entry name" value="XM1_gp53_minor_capsid"/>
    <property type="match status" value="1"/>
</dbReference>
<evidence type="ECO:0000313" key="1">
    <source>
        <dbReference type="EMBL" id="MBO1325353.1"/>
    </source>
</evidence>
<sequence>MPFPNTVNYNWAAGFPGRWASENPRRIVIPGPNGFRAGLGGLNIARFAWVQADGVMLLNAAPTAAAGSGATGTATVTDGAISAIAVSEGGTGYTVAPIVTLSGGGGSGATAVAVVSGGEVTAINVVNAGTGYTEAPTVTITAQTVPNGAPQGFVYADQQGLTTQYLQEATMLIPEGFMAQLAEGGDVFATSSTPATIGQAVYASTTDGTISTGTAGSAPEGSIDTGWKVSQGNAAGSPIIITGPVAAA</sequence>
<proteinExistence type="predicted"/>
<comment type="caution">
    <text evidence="1">The sequence shown here is derived from an EMBL/GenBank/DDBJ whole genome shotgun (WGS) entry which is preliminary data.</text>
</comment>
<gene>
    <name evidence="1" type="ORF">J2D77_09355</name>
</gene>